<feature type="transmembrane region" description="Helical" evidence="1">
    <location>
        <begin position="7"/>
        <end position="25"/>
    </location>
</feature>
<dbReference type="Proteomes" id="UP000196239">
    <property type="component" value="Chromosome 1"/>
</dbReference>
<dbReference type="KEGG" id="ndv:NDEV_0293"/>
<keyword evidence="1" id="KW-0472">Membrane</keyword>
<sequence>MVNPKPILIASGVLVLIGIAITAYQSQTTSENLSNQQNTLGIGTQMTVTKEMNPDNNQNGVYSIQITDFKDGDNVKSTVIDPVGTAIITKSITKSPIQEIFKVTKSGNYTLQIENQGQREIQVLGIIGYYPQGIELADISGFIALMIGLSGLAVGMMYLIRNRVKS</sequence>
<dbReference type="AlphaFoldDB" id="A0A128A145"/>
<keyword evidence="3" id="KW-1185">Reference proteome</keyword>
<dbReference type="EMBL" id="LN890280">
    <property type="protein sequence ID" value="CUR51058.1"/>
    <property type="molecule type" value="Genomic_DNA"/>
</dbReference>
<keyword evidence="1" id="KW-0812">Transmembrane</keyword>
<evidence type="ECO:0000313" key="3">
    <source>
        <dbReference type="Proteomes" id="UP000196239"/>
    </source>
</evidence>
<protein>
    <submittedName>
        <fullName evidence="2">Uncharacterized protein</fullName>
    </submittedName>
</protein>
<evidence type="ECO:0000313" key="2">
    <source>
        <dbReference type="EMBL" id="CUR51058.1"/>
    </source>
</evidence>
<gene>
    <name evidence="2" type="ORF">NDEV_0293</name>
</gene>
<accession>A0A128A145</accession>
<evidence type="ECO:0000256" key="1">
    <source>
        <dbReference type="SAM" id="Phobius"/>
    </source>
</evidence>
<proteinExistence type="predicted"/>
<name>A0A128A145_9ARCH</name>
<reference evidence="3" key="1">
    <citation type="submission" date="2015-10" db="EMBL/GenBank/DDBJ databases">
        <authorList>
            <person name="Lehtovirta-Morley L.E."/>
            <person name="Vieille C."/>
        </authorList>
    </citation>
    <scope>NUCLEOTIDE SEQUENCE [LARGE SCALE GENOMIC DNA]</scope>
</reference>
<keyword evidence="1" id="KW-1133">Transmembrane helix</keyword>
<feature type="transmembrane region" description="Helical" evidence="1">
    <location>
        <begin position="139"/>
        <end position="160"/>
    </location>
</feature>
<organism evidence="2 3">
    <name type="scientific">Nitrosotalea devaniterrae</name>
    <dbReference type="NCBI Taxonomy" id="1078905"/>
    <lineage>
        <taxon>Archaea</taxon>
        <taxon>Nitrososphaerota</taxon>
        <taxon>Nitrososphaeria</taxon>
        <taxon>Nitrosotaleales</taxon>
        <taxon>Nitrosotaleaceae</taxon>
        <taxon>Nitrosotalea</taxon>
    </lineage>
</organism>